<sequence>MLYLGCSLQVTITISLQAVGGATSSIFPRVEALLLNNTDYQEALEFVAARKKMEKYHSMIDFLFCEIFTEYQLACFHFYNGRGHQLHEMISPVQKFHFEQALLKALEIAHATWRRKKIMSWKKIQTTVQEMYEAA</sequence>
<comment type="caution">
    <text evidence="1">The sequence shown here is derived from an EMBL/GenBank/DDBJ whole genome shotgun (WGS) entry which is preliminary data.</text>
</comment>
<dbReference type="Proteomes" id="UP000034616">
    <property type="component" value="Unassembled WGS sequence"/>
</dbReference>
<reference evidence="1 2" key="1">
    <citation type="journal article" date="2015" name="Nature">
        <title>rRNA introns, odd ribosomes, and small enigmatic genomes across a large radiation of phyla.</title>
        <authorList>
            <person name="Brown C.T."/>
            <person name="Hug L.A."/>
            <person name="Thomas B.C."/>
            <person name="Sharon I."/>
            <person name="Castelle C.J."/>
            <person name="Singh A."/>
            <person name="Wilkins M.J."/>
            <person name="Williams K.H."/>
            <person name="Banfield J.F."/>
        </authorList>
    </citation>
    <scope>NUCLEOTIDE SEQUENCE [LARGE SCALE GENOMIC DNA]</scope>
</reference>
<organism evidence="1 2">
    <name type="scientific">Candidatus Uhrbacteria bacterium GW2011_GWC2_41_11</name>
    <dbReference type="NCBI Taxonomy" id="1618985"/>
    <lineage>
        <taxon>Bacteria</taxon>
        <taxon>Candidatus Uhriibacteriota</taxon>
    </lineage>
</organism>
<dbReference type="EMBL" id="LCAH01000009">
    <property type="protein sequence ID" value="KKR86733.1"/>
    <property type="molecule type" value="Genomic_DNA"/>
</dbReference>
<evidence type="ECO:0000313" key="2">
    <source>
        <dbReference type="Proteomes" id="UP000034616"/>
    </source>
</evidence>
<protein>
    <submittedName>
        <fullName evidence="1">Uncharacterized protein</fullName>
    </submittedName>
</protein>
<gene>
    <name evidence="1" type="ORF">UU35_C0009G0020</name>
</gene>
<evidence type="ECO:0000313" key="1">
    <source>
        <dbReference type="EMBL" id="KKR86733.1"/>
    </source>
</evidence>
<proteinExistence type="predicted"/>
<dbReference type="AlphaFoldDB" id="A0A0G0UCQ2"/>
<name>A0A0G0UCQ2_9BACT</name>
<accession>A0A0G0UCQ2</accession>